<evidence type="ECO:0000313" key="3">
    <source>
        <dbReference type="Proteomes" id="UP000014360"/>
    </source>
</evidence>
<evidence type="ECO:0000256" key="1">
    <source>
        <dbReference type="SAM" id="MobiDB-lite"/>
    </source>
</evidence>
<feature type="compositionally biased region" description="Basic and acidic residues" evidence="1">
    <location>
        <begin position="36"/>
        <end position="45"/>
    </location>
</feature>
<dbReference type="RefSeq" id="WP_016496602.1">
    <property type="nucleotide sequence ID" value="NC_021494.1"/>
</dbReference>
<dbReference type="HOGENOM" id="CLU_939389_0_0_9"/>
<organism evidence="2 3">
    <name type="scientific">Limosilactobacillus reuteri I5007</name>
    <dbReference type="NCBI Taxonomy" id="1340495"/>
    <lineage>
        <taxon>Bacteria</taxon>
        <taxon>Bacillati</taxon>
        <taxon>Bacillota</taxon>
        <taxon>Bacilli</taxon>
        <taxon>Lactobacillales</taxon>
        <taxon>Lactobacillaceae</taxon>
        <taxon>Limosilactobacillus</taxon>
    </lineage>
</organism>
<feature type="compositionally biased region" description="Basic and acidic residues" evidence="1">
    <location>
        <begin position="52"/>
        <end position="65"/>
    </location>
</feature>
<dbReference type="KEGG" id="lrt:LRI_0537"/>
<protein>
    <submittedName>
        <fullName evidence="2">Uncharacterized protein</fullName>
    </submittedName>
</protein>
<proteinExistence type="predicted"/>
<feature type="region of interest" description="Disordered" evidence="1">
    <location>
        <begin position="30"/>
        <end position="65"/>
    </location>
</feature>
<name>R9WFF5_LIMRT</name>
<evidence type="ECO:0000313" key="2">
    <source>
        <dbReference type="EMBL" id="AGN98746.1"/>
    </source>
</evidence>
<accession>R9WFF5</accession>
<reference evidence="2 3" key="1">
    <citation type="submission" date="2013-06" db="EMBL/GenBank/DDBJ databases">
        <title>The Complete Genome Sequence of Lactobacillus reuteri I5007, a Probiotic Strain Isolated from Healthy Pig.</title>
        <authorList>
            <person name="Hou C."/>
            <person name="Qiao S."/>
            <person name="Zeng X."/>
            <person name="Ma X."/>
            <person name="Yang F."/>
        </authorList>
    </citation>
    <scope>NUCLEOTIDE SEQUENCE [LARGE SCALE GENOMIC DNA]</scope>
    <source>
        <strain evidence="2 3">I5007</strain>
    </source>
</reference>
<dbReference type="Proteomes" id="UP000014360">
    <property type="component" value="Chromosome"/>
</dbReference>
<dbReference type="AlphaFoldDB" id="R9WFF5"/>
<sequence>MLTSVISKIKQFILKIKENIFKPRNNDVQNLNKPEISTKSKKTQEQDVNSIYKDEEPASSKAIKKESVSLTNNEANLDSNHSSVKSSSSKFEHRKGKIVYPIDNHTFLTRSNLNYCVSHRHNLADIYGRVSVVMEDKTRDVRFPAVYCQTCDKFFVLEHVYRWLQSKGRVLCRIVTNEYWTAKQACINEDRSIDDIYGDPESHLHSLGYNVNSQIGLSKAQRRYILRRIIMNKQMTRVEIESHLSYLIRRNQYNYNFQKAINKWYDDLLFIENLDLSYSRIPMTELRINKYHHHLR</sequence>
<dbReference type="EMBL" id="CP006011">
    <property type="protein sequence ID" value="AGN98746.1"/>
    <property type="molecule type" value="Genomic_DNA"/>
</dbReference>
<dbReference type="PATRIC" id="fig|1340495.3.peg.537"/>
<gene>
    <name evidence="2" type="ORF">LRI_0537</name>
</gene>